<comment type="function">
    <text evidence="10">Proposed to synthesize NOD factor fatty acyl chain. Involved in the synthesis of a highly unsaturated fatty acid moiety, which forms part of a lipo-oligosaccharide that is responsible for host specificity.</text>
</comment>
<keyword evidence="7" id="KW-0812">Transmembrane</keyword>
<evidence type="ECO:0000256" key="9">
    <source>
        <dbReference type="ARBA" id="ARBA00023136"/>
    </source>
</evidence>
<gene>
    <name evidence="15" type="ORF">DFP86_10941</name>
</gene>
<dbReference type="GO" id="GO:0004315">
    <property type="term" value="F:3-oxoacyl-[acyl-carrier-protein] synthase activity"/>
    <property type="evidence" value="ECO:0007669"/>
    <property type="project" value="TreeGrafter"/>
</dbReference>
<evidence type="ECO:0000256" key="5">
    <source>
        <dbReference type="ARBA" id="ARBA00022519"/>
    </source>
</evidence>
<name>A0A4R7B2P7_9NEIS</name>
<dbReference type="Proteomes" id="UP000295611">
    <property type="component" value="Unassembled WGS sequence"/>
</dbReference>
<dbReference type="InterPro" id="IPR014030">
    <property type="entry name" value="Ketoacyl_synth_N"/>
</dbReference>
<evidence type="ECO:0000256" key="6">
    <source>
        <dbReference type="ARBA" id="ARBA00022679"/>
    </source>
</evidence>
<keyword evidence="8" id="KW-1133">Transmembrane helix</keyword>
<evidence type="ECO:0000256" key="10">
    <source>
        <dbReference type="ARBA" id="ARBA00037576"/>
    </source>
</evidence>
<dbReference type="Gene3D" id="3.40.47.10">
    <property type="match status" value="1"/>
</dbReference>
<evidence type="ECO:0000256" key="12">
    <source>
        <dbReference type="ARBA" id="ARBA00041756"/>
    </source>
</evidence>
<keyword evidence="9" id="KW-0472">Membrane</keyword>
<dbReference type="SUPFAM" id="SSF53901">
    <property type="entry name" value="Thiolase-like"/>
    <property type="match status" value="2"/>
</dbReference>
<keyword evidence="16" id="KW-1185">Reference proteome</keyword>
<feature type="domain" description="Ketosynthase family 3 (KS3)" evidence="14">
    <location>
        <begin position="1"/>
        <end position="407"/>
    </location>
</feature>
<evidence type="ECO:0000256" key="7">
    <source>
        <dbReference type="ARBA" id="ARBA00022692"/>
    </source>
</evidence>
<evidence type="ECO:0000313" key="15">
    <source>
        <dbReference type="EMBL" id="TDR77801.1"/>
    </source>
</evidence>
<keyword evidence="6 13" id="KW-0808">Transferase</keyword>
<keyword evidence="5" id="KW-0997">Cell inner membrane</keyword>
<dbReference type="Pfam" id="PF02801">
    <property type="entry name" value="Ketoacyl-synt_C"/>
    <property type="match status" value="1"/>
</dbReference>
<dbReference type="SMART" id="SM00825">
    <property type="entry name" value="PKS_KS"/>
    <property type="match status" value="1"/>
</dbReference>
<keyword evidence="4" id="KW-1003">Cell membrane</keyword>
<evidence type="ECO:0000313" key="16">
    <source>
        <dbReference type="Proteomes" id="UP000295611"/>
    </source>
</evidence>
<dbReference type="GO" id="GO:0006633">
    <property type="term" value="P:fatty acid biosynthetic process"/>
    <property type="evidence" value="ECO:0007669"/>
    <property type="project" value="TreeGrafter"/>
</dbReference>
<dbReference type="InterPro" id="IPR016039">
    <property type="entry name" value="Thiolase-like"/>
</dbReference>
<accession>A0A4R7B2P7</accession>
<evidence type="ECO:0000256" key="11">
    <source>
        <dbReference type="ARBA" id="ARBA00039445"/>
    </source>
</evidence>
<evidence type="ECO:0000256" key="4">
    <source>
        <dbReference type="ARBA" id="ARBA00022475"/>
    </source>
</evidence>
<evidence type="ECO:0000256" key="1">
    <source>
        <dbReference type="ARBA" id="ARBA00004533"/>
    </source>
</evidence>
<evidence type="ECO:0000256" key="3">
    <source>
        <dbReference type="ARBA" id="ARBA00022458"/>
    </source>
</evidence>
<dbReference type="InterPro" id="IPR020841">
    <property type="entry name" value="PKS_Beta-ketoAc_synthase_dom"/>
</dbReference>
<comment type="caution">
    <text evidence="15">The sequence shown here is derived from an EMBL/GenBank/DDBJ whole genome shotgun (WGS) entry which is preliminary data.</text>
</comment>
<comment type="similarity">
    <text evidence="2 13">Belongs to the thiolase-like superfamily. Beta-ketoacyl-ACP synthases family.</text>
</comment>
<evidence type="ECO:0000256" key="8">
    <source>
        <dbReference type="ARBA" id="ARBA00022989"/>
    </source>
</evidence>
<reference evidence="15 16" key="1">
    <citation type="submission" date="2019-03" db="EMBL/GenBank/DDBJ databases">
        <title>Genomic Encyclopedia of Type Strains, Phase III (KMG-III): the genomes of soil and plant-associated and newly described type strains.</title>
        <authorList>
            <person name="Whitman W."/>
        </authorList>
    </citation>
    <scope>NUCLEOTIDE SEQUENCE [LARGE SCALE GENOMIC DNA]</scope>
    <source>
        <strain evidence="15 16">CECT 8976</strain>
    </source>
</reference>
<dbReference type="InterPro" id="IPR000794">
    <property type="entry name" value="Beta-ketoacyl_synthase"/>
</dbReference>
<sequence length="408" mass="42097">MGAISPLGADRLSTFAAALAGRCAIGPATPEIAKWLPQVLVAPAAVDPRSLLDNCHAQLDRATQFALVAAKEALADAGVAASPDGARRFGVYVGIGFGGAQTVDALYTRLHNTLQNGQGNRSPTVVHPLSVPRMMANAAAATVSMQYGLRGPSNTYSVACASSAVAIGEAFRAIRDGYLDAAVVVGTEAMLTPGAMLAWNALRVMAKPDAADPARSCRPFALNRSGFVLGEGAAAIVLESEARAAIRQRAAFGELCGYGCSSDAAHLTAPSSEEQVVAMRQALAQAGLEPEQIQYLNAHGTATDAGDVVEAQSIRTVFGQAATRLAVSSTKSMHGHLIGASGILEFVLSMMAMNSGSLPPTATLDTPDPRCDLDFIPLTARHGCEVSAIMSNSFAFGGSNVSLVARRC</sequence>
<dbReference type="AlphaFoldDB" id="A0A4R7B2P7"/>
<evidence type="ECO:0000256" key="2">
    <source>
        <dbReference type="ARBA" id="ARBA00008467"/>
    </source>
</evidence>
<dbReference type="PROSITE" id="PS52004">
    <property type="entry name" value="KS3_2"/>
    <property type="match status" value="1"/>
</dbReference>
<organism evidence="15 16">
    <name type="scientific">Paludibacterium purpuratum</name>
    <dbReference type="NCBI Taxonomy" id="1144873"/>
    <lineage>
        <taxon>Bacteria</taxon>
        <taxon>Pseudomonadati</taxon>
        <taxon>Pseudomonadota</taxon>
        <taxon>Betaproteobacteria</taxon>
        <taxon>Neisseriales</taxon>
        <taxon>Chromobacteriaceae</taxon>
        <taxon>Paludibacterium</taxon>
    </lineage>
</organism>
<dbReference type="EMBL" id="SNZP01000009">
    <property type="protein sequence ID" value="TDR77801.1"/>
    <property type="molecule type" value="Genomic_DNA"/>
</dbReference>
<protein>
    <recommendedName>
        <fullName evidence="11">Nodulation protein E</fullName>
    </recommendedName>
    <alternativeName>
        <fullName evidence="12">Host-specificity of nodulation protein B</fullName>
    </alternativeName>
</protein>
<dbReference type="GO" id="GO:0005886">
    <property type="term" value="C:plasma membrane"/>
    <property type="evidence" value="ECO:0007669"/>
    <property type="project" value="UniProtKB-SubCell"/>
</dbReference>
<dbReference type="CDD" id="cd00834">
    <property type="entry name" value="KAS_I_II"/>
    <property type="match status" value="1"/>
</dbReference>
<dbReference type="PANTHER" id="PTHR11712">
    <property type="entry name" value="POLYKETIDE SYNTHASE-RELATED"/>
    <property type="match status" value="1"/>
</dbReference>
<proteinExistence type="inferred from homology"/>
<dbReference type="PANTHER" id="PTHR11712:SF352">
    <property type="entry name" value="3-OXOACYL-[ACYL-CARRIER-PROTEIN] SYNTHASE"/>
    <property type="match status" value="1"/>
</dbReference>
<dbReference type="InterPro" id="IPR014031">
    <property type="entry name" value="Ketoacyl_synth_C"/>
</dbReference>
<evidence type="ECO:0000259" key="14">
    <source>
        <dbReference type="PROSITE" id="PS52004"/>
    </source>
</evidence>
<comment type="subcellular location">
    <subcellularLocation>
        <location evidence="1">Cell inner membrane</location>
    </subcellularLocation>
</comment>
<dbReference type="Pfam" id="PF00109">
    <property type="entry name" value="ketoacyl-synt"/>
    <property type="match status" value="1"/>
</dbReference>
<evidence type="ECO:0000256" key="13">
    <source>
        <dbReference type="RuleBase" id="RU003694"/>
    </source>
</evidence>
<keyword evidence="3" id="KW-0536">Nodulation</keyword>